<feature type="domain" description="DNA-binding phage zinc finger" evidence="1">
    <location>
        <begin position="226"/>
        <end position="267"/>
    </location>
</feature>
<reference evidence="2 3" key="1">
    <citation type="submission" date="2015-09" db="EMBL/GenBank/DDBJ databases">
        <title>Sorangium comparison.</title>
        <authorList>
            <person name="Zaburannyi N."/>
            <person name="Bunk B."/>
            <person name="Overmann J."/>
            <person name="Mueller R."/>
        </authorList>
    </citation>
    <scope>NUCLEOTIDE SEQUENCE [LARGE SCALE GENOMIC DNA]</scope>
    <source>
        <strain evidence="2 3">So ce836</strain>
    </source>
</reference>
<name>A0A4P2QKK2_SORCE</name>
<evidence type="ECO:0000313" key="2">
    <source>
        <dbReference type="EMBL" id="AUX30480.1"/>
    </source>
</evidence>
<sequence>MTAAALVLELLQARPEGLTLKELRHAFVEELERGFDELWELGMLVNRLPEDGPPCRVACKEGVLARPVTVEQLCRRLRAHGGWPAQLARVIAAWSREPGALAVRTRPEQLALALDPAPPRAPVPEQLDADVAPEQLDADVAPEQLDADVAPEQLDADVAPSSSTPTFDADVAPEQLDAEQENGSEDDHDLYPAGLWLSTPAPDPEPALNVAAQEHQTTLVEHAPAEHTHDSIRHAACPKCGAAPGKRCRNVRTRKLRRRPHLERQAVEGAVAP</sequence>
<dbReference type="Pfam" id="PF24623">
    <property type="entry name" value="Phage_zn_bind_8"/>
    <property type="match status" value="1"/>
</dbReference>
<gene>
    <name evidence="2" type="ORF">SOCE836_025860</name>
</gene>
<dbReference type="RefSeq" id="WP_129574466.1">
    <property type="nucleotide sequence ID" value="NZ_CP012672.1"/>
</dbReference>
<evidence type="ECO:0000259" key="1">
    <source>
        <dbReference type="Pfam" id="PF24623"/>
    </source>
</evidence>
<dbReference type="AlphaFoldDB" id="A0A4P2QKK2"/>
<proteinExistence type="predicted"/>
<accession>A0A4P2QKK2</accession>
<dbReference type="EMBL" id="CP012672">
    <property type="protein sequence ID" value="AUX30480.1"/>
    <property type="molecule type" value="Genomic_DNA"/>
</dbReference>
<protein>
    <recommendedName>
        <fullName evidence="1">DNA-binding phage zinc finger domain-containing protein</fullName>
    </recommendedName>
</protein>
<dbReference type="Proteomes" id="UP000295497">
    <property type="component" value="Chromosome"/>
</dbReference>
<dbReference type="InterPro" id="IPR056911">
    <property type="entry name" value="Phage_Znf_bind_put"/>
</dbReference>
<organism evidence="2 3">
    <name type="scientific">Sorangium cellulosum</name>
    <name type="common">Polyangium cellulosum</name>
    <dbReference type="NCBI Taxonomy" id="56"/>
    <lineage>
        <taxon>Bacteria</taxon>
        <taxon>Pseudomonadati</taxon>
        <taxon>Myxococcota</taxon>
        <taxon>Polyangia</taxon>
        <taxon>Polyangiales</taxon>
        <taxon>Polyangiaceae</taxon>
        <taxon>Sorangium</taxon>
    </lineage>
</organism>
<evidence type="ECO:0000313" key="3">
    <source>
        <dbReference type="Proteomes" id="UP000295497"/>
    </source>
</evidence>